<evidence type="ECO:0000256" key="4">
    <source>
        <dbReference type="SAM" id="MobiDB-lite"/>
    </source>
</evidence>
<reference evidence="7" key="1">
    <citation type="submission" date="2019-04" db="EMBL/GenBank/DDBJ databases">
        <authorList>
            <person name="Alioto T."/>
            <person name="Alioto T."/>
        </authorList>
    </citation>
    <scope>NUCLEOTIDE SEQUENCE [LARGE SCALE GENOMIC DNA]</scope>
</reference>
<dbReference type="Proteomes" id="UP000335636">
    <property type="component" value="Unassembled WGS sequence"/>
</dbReference>
<dbReference type="Pfam" id="PF00050">
    <property type="entry name" value="Kazal_1"/>
    <property type="match status" value="12"/>
</dbReference>
<dbReference type="FunFam" id="3.30.60.30:FF:000033">
    <property type="entry name" value="Serine peptidase inhibitor, Kazal type 5"/>
    <property type="match status" value="1"/>
</dbReference>
<evidence type="ECO:0000256" key="3">
    <source>
        <dbReference type="ARBA" id="ARBA00023157"/>
    </source>
</evidence>
<protein>
    <recommendedName>
        <fullName evidence="6">Kazal-like domain-containing protein</fullName>
    </recommendedName>
</protein>
<feature type="domain" description="Kazal-like" evidence="6">
    <location>
        <begin position="997"/>
        <end position="1060"/>
    </location>
</feature>
<feature type="domain" description="Kazal-like" evidence="6">
    <location>
        <begin position="1075"/>
        <end position="1136"/>
    </location>
</feature>
<feature type="region of interest" description="Disordered" evidence="4">
    <location>
        <begin position="850"/>
        <end position="869"/>
    </location>
</feature>
<dbReference type="InterPro" id="IPR036058">
    <property type="entry name" value="Kazal_dom_sf"/>
</dbReference>
<dbReference type="AlphaFoldDB" id="A0A5E4B5A0"/>
<evidence type="ECO:0000259" key="6">
    <source>
        <dbReference type="PROSITE" id="PS51465"/>
    </source>
</evidence>
<dbReference type="FunFam" id="3.30.60.30:FF:000029">
    <property type="entry name" value="Serine peptidase inhibitor, Kazal type 5"/>
    <property type="match status" value="1"/>
</dbReference>
<evidence type="ECO:0000256" key="2">
    <source>
        <dbReference type="ARBA" id="ARBA00022525"/>
    </source>
</evidence>
<feature type="region of interest" description="Disordered" evidence="4">
    <location>
        <begin position="879"/>
        <end position="906"/>
    </location>
</feature>
<dbReference type="InterPro" id="IPR002350">
    <property type="entry name" value="Kazal_dom"/>
</dbReference>
<gene>
    <name evidence="7" type="ORF">MONAX_5E018578</name>
</gene>
<feature type="compositionally biased region" description="Basic and acidic residues" evidence="4">
    <location>
        <begin position="967"/>
        <end position="985"/>
    </location>
</feature>
<sequence>MKSVTVSMLLTLALCLIQDAASEDANQETCSGFQDLMKNGKLFCSQDKKLFQSPQGKLLFNKCVTCKMILEKEAKSQKRTGHLVKATAPTELNCSDFQKGEKDGDFICTADDAAVCGTDGKTYRNRCELCAENQKTSSQVGIKSEGKCESSNPEQDVCSAFRAYVKDGRLGCTRENDPVLGPDGRTHGNKCAMCAELFLKEAAENAKREGENRIRRNAEKDLCKEFENQVRNGRLFCTRESDPIRGPDGRMHGNKCALCAEIFLRNFSEEKNKSDQNLIENEENVKVKREIEKQCSEYRDHAKKGILFCTRENDPVRGLDGKMHGNLCSMCQAFFQQEAEEKKKAKAQARNKRGSEKAPSYEDLCSEYRQLVRDGRLPCTRENDPIQGPDGKMHGNTCSMCQAFFQAEEQEKKKRESTSRNKRQSASFEKLCSEYRKSWKNGQLICTRENDPIRGPDGKMHGNTCSMCQAFFQAEEEEKKKRESTLRNKRQTASFEKLCSEYRKSWKNGQLICTRENDPIRGPDGKMHGNTCSMCQAFFKQEEKGKAKDKREAAKEICREFQNYVRNGSLVCTREHNPVFGPDGQIHGNKCSMCSSVFLLEEEETKNHNEEETEKVGAEKVKREAVEKLCSEYRQYVKDGWLPCTRENDPIEGLDGKIHGNTCSMCEAFFLQEAKEKDNESREKVKRESEKDNCSEFRSLLQNGTLFCTRENDPVRGPDGKTHGNKCAMCKAVFKKESEERKKKEEDDQRNSSGQGSNGGGGKAQDPCAEYRDHMQNGKLSCTRESDPVRGANGKSYNNKCVMCKELLQKELEEKEKNSGIRSNETGSESGKDVCDEFRSQLKNGQLICTRESDPVRGPDGKTHGNKCAMCKERLEKEAAEKKKKEDEEKKNTGEKNNNKEDLCYEFRSKQKDGKLVCTRENNPVRGPDGKMHVNKCAMCLSVFEREASERKNDEESSSKPSNKPSNDAKDQCREVQSEAEDAKFRQSGSTLASVAGIRADECSEFRKHLRNGELICTREHDPVRGEDGKFYRNKCHKCRAVFQKETFEKVKLHKMSFHIRASEEEKSPGSPNSSLDSEMCKQYRVLPRMGFLCPKDLQPVCGDDGQTYNNPCMLCHENLMRQMNIHIRSEGKCGESSIPETPVDAQASDK</sequence>
<dbReference type="PANTHER" id="PTHR47499:SF1">
    <property type="entry name" value="SERINE PROTEASE INHIBITOR KAZAL-TYPE 7"/>
    <property type="match status" value="1"/>
</dbReference>
<feature type="compositionally biased region" description="Basic and acidic residues" evidence="4">
    <location>
        <begin position="949"/>
        <end position="958"/>
    </location>
</feature>
<dbReference type="CDD" id="cd00104">
    <property type="entry name" value="KAZAL_FS"/>
    <property type="match status" value="3"/>
</dbReference>
<dbReference type="CDD" id="cd01327">
    <property type="entry name" value="KAZAL_PSTI"/>
    <property type="match status" value="1"/>
</dbReference>
<keyword evidence="2" id="KW-0964">Secreted</keyword>
<feature type="region of interest" description="Disordered" evidence="4">
    <location>
        <begin position="813"/>
        <end position="833"/>
    </location>
</feature>
<feature type="region of interest" description="Disordered" evidence="4">
    <location>
        <begin position="1132"/>
        <end position="1151"/>
    </location>
</feature>
<dbReference type="PANTHER" id="PTHR47499">
    <property type="entry name" value="SERINE PROTEASE INHIBITOR KAZAL-TYPE 7 SPINK7"/>
    <property type="match status" value="1"/>
</dbReference>
<dbReference type="InterPro" id="IPR050159">
    <property type="entry name" value="Kazal-type_SerProtInhib"/>
</dbReference>
<dbReference type="SUPFAM" id="SSF100895">
    <property type="entry name" value="Kazal-type serine protease inhibitors"/>
    <property type="match status" value="16"/>
</dbReference>
<feature type="compositionally biased region" description="Basic and acidic residues" evidence="4">
    <location>
        <begin position="738"/>
        <end position="750"/>
    </location>
</feature>
<feature type="domain" description="Kazal-like" evidence="6">
    <location>
        <begin position="829"/>
        <end position="891"/>
    </location>
</feature>
<dbReference type="FunFam" id="3.30.60.30:FF:000001">
    <property type="entry name" value="Serine peptidase inhibitor, Kazal type 5"/>
    <property type="match status" value="13"/>
</dbReference>
<keyword evidence="5" id="KW-0732">Signal</keyword>
<dbReference type="GO" id="GO:0005576">
    <property type="term" value="C:extracellular region"/>
    <property type="evidence" value="ECO:0007669"/>
    <property type="project" value="UniProtKB-SubCell"/>
</dbReference>
<evidence type="ECO:0000313" key="8">
    <source>
        <dbReference type="Proteomes" id="UP000335636"/>
    </source>
</evidence>
<keyword evidence="3" id="KW-1015">Disulfide bond</keyword>
<feature type="compositionally biased region" description="Basic and acidic residues" evidence="4">
    <location>
        <begin position="851"/>
        <end position="863"/>
    </location>
</feature>
<feature type="chain" id="PRO_5022659484" description="Kazal-like domain-containing protein" evidence="5">
    <location>
        <begin position="23"/>
        <end position="1151"/>
    </location>
</feature>
<dbReference type="PROSITE" id="PS00282">
    <property type="entry name" value="KAZAL_1"/>
    <property type="match status" value="2"/>
</dbReference>
<keyword evidence="8" id="KW-1185">Reference proteome</keyword>
<name>A0A5E4B5A0_MARMO</name>
<feature type="region of interest" description="Disordered" evidence="4">
    <location>
        <begin position="738"/>
        <end position="769"/>
    </location>
</feature>
<evidence type="ECO:0000256" key="1">
    <source>
        <dbReference type="ARBA" id="ARBA00004613"/>
    </source>
</evidence>
<comment type="subcellular location">
    <subcellularLocation>
        <location evidence="1">Secreted</location>
    </subcellularLocation>
</comment>
<feature type="domain" description="Kazal-like" evidence="6">
    <location>
        <begin position="88"/>
        <end position="150"/>
    </location>
</feature>
<comment type="caution">
    <text evidence="7">The sequence shown here is derived from an EMBL/GenBank/DDBJ whole genome shotgun (WGS) entry which is preliminary data.</text>
</comment>
<dbReference type="Gene3D" id="3.30.60.30">
    <property type="match status" value="16"/>
</dbReference>
<dbReference type="EMBL" id="CABDUW010000286">
    <property type="protein sequence ID" value="VTJ64903.1"/>
    <property type="molecule type" value="Genomic_DNA"/>
</dbReference>
<feature type="compositionally biased region" description="Polar residues" evidence="4">
    <location>
        <begin position="820"/>
        <end position="829"/>
    </location>
</feature>
<dbReference type="PROSITE" id="PS51465">
    <property type="entry name" value="KAZAL_2"/>
    <property type="match status" value="5"/>
</dbReference>
<dbReference type="SMART" id="SM00280">
    <property type="entry name" value="KAZAL"/>
    <property type="match status" value="15"/>
</dbReference>
<evidence type="ECO:0000256" key="5">
    <source>
        <dbReference type="SAM" id="SignalP"/>
    </source>
</evidence>
<feature type="domain" description="Kazal-like" evidence="6">
    <location>
        <begin position="762"/>
        <end position="824"/>
    </location>
</feature>
<feature type="signal peptide" evidence="5">
    <location>
        <begin position="1"/>
        <end position="22"/>
    </location>
</feature>
<accession>A0A5E4B5A0</accession>
<feature type="region of interest" description="Disordered" evidence="4">
    <location>
        <begin position="949"/>
        <end position="987"/>
    </location>
</feature>
<evidence type="ECO:0000313" key="7">
    <source>
        <dbReference type="EMBL" id="VTJ64903.1"/>
    </source>
</evidence>
<proteinExistence type="predicted"/>
<organism evidence="7 8">
    <name type="scientific">Marmota monax</name>
    <name type="common">Woodchuck</name>
    <dbReference type="NCBI Taxonomy" id="9995"/>
    <lineage>
        <taxon>Eukaryota</taxon>
        <taxon>Metazoa</taxon>
        <taxon>Chordata</taxon>
        <taxon>Craniata</taxon>
        <taxon>Vertebrata</taxon>
        <taxon>Euteleostomi</taxon>
        <taxon>Mammalia</taxon>
        <taxon>Eutheria</taxon>
        <taxon>Euarchontoglires</taxon>
        <taxon>Glires</taxon>
        <taxon>Rodentia</taxon>
        <taxon>Sciuromorpha</taxon>
        <taxon>Sciuridae</taxon>
        <taxon>Xerinae</taxon>
        <taxon>Marmotini</taxon>
        <taxon>Marmota</taxon>
    </lineage>
</organism>